<evidence type="ECO:0000256" key="2">
    <source>
        <dbReference type="ARBA" id="ARBA00022690"/>
    </source>
</evidence>
<organism evidence="10 11">
    <name type="scientific">Maudiozyma exigua</name>
    <name type="common">Yeast</name>
    <name type="synonym">Kazachstania exigua</name>
    <dbReference type="NCBI Taxonomy" id="34358"/>
    <lineage>
        <taxon>Eukaryota</taxon>
        <taxon>Fungi</taxon>
        <taxon>Dikarya</taxon>
        <taxon>Ascomycota</taxon>
        <taxon>Saccharomycotina</taxon>
        <taxon>Saccharomycetes</taxon>
        <taxon>Saccharomycetales</taxon>
        <taxon>Saccharomycetaceae</taxon>
        <taxon>Maudiozyma</taxon>
    </lineage>
</organism>
<protein>
    <recommendedName>
        <fullName evidence="7">Regulator of free ubiquitin chains 1</fullName>
    </recommendedName>
</protein>
<dbReference type="GO" id="GO:0016020">
    <property type="term" value="C:membrane"/>
    <property type="evidence" value="ECO:0007669"/>
    <property type="project" value="TreeGrafter"/>
</dbReference>
<feature type="region of interest" description="Disordered" evidence="8">
    <location>
        <begin position="171"/>
        <end position="224"/>
    </location>
</feature>
<comment type="subcellular location">
    <subcellularLocation>
        <location evidence="1">Endosome</location>
    </subcellularLocation>
</comment>
<feature type="domain" description="USP8 dimerisation" evidence="9">
    <location>
        <begin position="7"/>
        <end position="81"/>
    </location>
</feature>
<keyword evidence="3" id="KW-0789">Thiol protease inhibitor</keyword>
<dbReference type="AlphaFoldDB" id="A0A9P6WDJ9"/>
<accession>A0A9P6WDJ9</accession>
<dbReference type="InterPro" id="IPR015063">
    <property type="entry name" value="USP8_dimer"/>
</dbReference>
<dbReference type="EMBL" id="PUHR01000013">
    <property type="protein sequence ID" value="KAG0671322.1"/>
    <property type="molecule type" value="Genomic_DNA"/>
</dbReference>
<evidence type="ECO:0000313" key="10">
    <source>
        <dbReference type="EMBL" id="KAG0671322.1"/>
    </source>
</evidence>
<gene>
    <name evidence="10" type="primary">RFU1</name>
    <name evidence="10" type="ORF">C6P45_000776</name>
</gene>
<comment type="caution">
    <text evidence="10">The sequence shown here is derived from an EMBL/GenBank/DDBJ whole genome shotgun (WGS) entry which is preliminary data.</text>
</comment>
<dbReference type="PANTHER" id="PTHR12947">
    <property type="entry name" value="AMSH-LIKE PROTEASE"/>
    <property type="match status" value="1"/>
</dbReference>
<dbReference type="Gene3D" id="1.20.58.80">
    <property type="entry name" value="Phosphotransferase system, lactose/cellobiose-type IIA subunit"/>
    <property type="match status" value="1"/>
</dbReference>
<reference evidence="10 11" key="1">
    <citation type="submission" date="2020-11" db="EMBL/GenBank/DDBJ databases">
        <title>Kefir isolates.</title>
        <authorList>
            <person name="Marcisauskas S."/>
            <person name="Kim Y."/>
            <person name="Blasche S."/>
        </authorList>
    </citation>
    <scope>NUCLEOTIDE SEQUENCE [LARGE SCALE GENOMIC DNA]</scope>
    <source>
        <strain evidence="10 11">OG2</strain>
    </source>
</reference>
<evidence type="ECO:0000259" key="9">
    <source>
        <dbReference type="Pfam" id="PF08969"/>
    </source>
</evidence>
<evidence type="ECO:0000256" key="4">
    <source>
        <dbReference type="ARBA" id="ARBA00022753"/>
    </source>
</evidence>
<dbReference type="PANTHER" id="PTHR12947:SF13">
    <property type="entry name" value="FI19924P1"/>
    <property type="match status" value="1"/>
</dbReference>
<keyword evidence="4" id="KW-0967">Endosome</keyword>
<sequence length="224" mass="25827">MLSSLQLAQEARDYKFNTAIPLRIYLKTCIGILDKAQLSFQNGDNSRAFMYYYRYVDLCTNKLSKHPEFLISGKYVNGQLNTMCDPDLMLYRQEYLQLIKLEVPAVLKIIEDLKQKIDDEWERHQVSLAKNIAKNRLQAQSAHDYKTLPSNFHEHTFQQSLNFFQGTKLNSREMKDNNSNSTTANNTINKSDSVQKPTSTDSNNPTSNSLLLYPELPQLTFPTS</sequence>
<evidence type="ECO:0000256" key="1">
    <source>
        <dbReference type="ARBA" id="ARBA00004177"/>
    </source>
</evidence>
<evidence type="ECO:0000256" key="6">
    <source>
        <dbReference type="ARBA" id="ARBA00038426"/>
    </source>
</evidence>
<dbReference type="Proteomes" id="UP000750334">
    <property type="component" value="Unassembled WGS sequence"/>
</dbReference>
<dbReference type="GO" id="GO:0061578">
    <property type="term" value="F:K63-linked deubiquitinase activity"/>
    <property type="evidence" value="ECO:0007669"/>
    <property type="project" value="TreeGrafter"/>
</dbReference>
<evidence type="ECO:0000256" key="5">
    <source>
        <dbReference type="ARBA" id="ARBA00037208"/>
    </source>
</evidence>
<dbReference type="GO" id="GO:0070536">
    <property type="term" value="P:protein K63-linked deubiquitination"/>
    <property type="evidence" value="ECO:0007669"/>
    <property type="project" value="TreeGrafter"/>
</dbReference>
<keyword evidence="2" id="KW-0646">Protease inhibitor</keyword>
<dbReference type="GO" id="GO:0005768">
    <property type="term" value="C:endosome"/>
    <property type="evidence" value="ECO:0007669"/>
    <property type="project" value="UniProtKB-SubCell"/>
</dbReference>
<dbReference type="Pfam" id="PF08969">
    <property type="entry name" value="USP8_dimer"/>
    <property type="match status" value="1"/>
</dbReference>
<name>A0A9P6WDJ9_MAUEX</name>
<dbReference type="OrthoDB" id="3640at2759"/>
<evidence type="ECO:0000256" key="3">
    <source>
        <dbReference type="ARBA" id="ARBA00022704"/>
    </source>
</evidence>
<keyword evidence="11" id="KW-1185">Reference proteome</keyword>
<evidence type="ECO:0000313" key="11">
    <source>
        <dbReference type="Proteomes" id="UP000750334"/>
    </source>
</evidence>
<comment type="function">
    <text evidence="5">Inhibitor of the DOA4 deubiquitinase involved in the regulation of protein degradation by the proteasome and maintenance of a normal level of free ubiquitin.</text>
</comment>
<dbReference type="GO" id="GO:0004869">
    <property type="term" value="F:cysteine-type endopeptidase inhibitor activity"/>
    <property type="evidence" value="ECO:0007669"/>
    <property type="project" value="UniProtKB-KW"/>
</dbReference>
<comment type="similarity">
    <text evidence="6">Belongs to the RFU1 family.</text>
</comment>
<evidence type="ECO:0000256" key="8">
    <source>
        <dbReference type="SAM" id="MobiDB-lite"/>
    </source>
</evidence>
<proteinExistence type="inferred from homology"/>
<evidence type="ECO:0000256" key="7">
    <source>
        <dbReference type="ARBA" id="ARBA00039609"/>
    </source>
</evidence>
<feature type="compositionally biased region" description="Low complexity" evidence="8">
    <location>
        <begin position="177"/>
        <end position="214"/>
    </location>
</feature>